<dbReference type="PANTHER" id="PTHR15715:SF21">
    <property type="entry name" value="TRAF3-INTERACTING JNK-ACTIVATING MODULATOR"/>
    <property type="match status" value="1"/>
</dbReference>
<organism evidence="4 5">
    <name type="scientific">Odontophorus gujanensis</name>
    <name type="common">marbled wood quail</name>
    <dbReference type="NCBI Taxonomy" id="886794"/>
    <lineage>
        <taxon>Eukaryota</taxon>
        <taxon>Metazoa</taxon>
        <taxon>Chordata</taxon>
        <taxon>Craniata</taxon>
        <taxon>Vertebrata</taxon>
        <taxon>Euteleostomi</taxon>
        <taxon>Archelosauria</taxon>
        <taxon>Archosauria</taxon>
        <taxon>Dinosauria</taxon>
        <taxon>Saurischia</taxon>
        <taxon>Theropoda</taxon>
        <taxon>Coelurosauria</taxon>
        <taxon>Aves</taxon>
        <taxon>Neognathae</taxon>
        <taxon>Galloanserae</taxon>
        <taxon>Galliformes</taxon>
        <taxon>Odontophoridae</taxon>
        <taxon>Odontophorus</taxon>
    </lineage>
</organism>
<dbReference type="CDD" id="cd21912">
    <property type="entry name" value="CC1_T3JAM"/>
    <property type="match status" value="1"/>
</dbReference>
<feature type="non-terminal residue" evidence="4">
    <location>
        <position position="528"/>
    </location>
</feature>
<evidence type="ECO:0000256" key="1">
    <source>
        <dbReference type="SAM" id="Coils"/>
    </source>
</evidence>
<dbReference type="EMBL" id="VXAB01008663">
    <property type="protein sequence ID" value="NXJ11503.1"/>
    <property type="molecule type" value="Genomic_DNA"/>
</dbReference>
<dbReference type="InterPro" id="IPR051176">
    <property type="entry name" value="Cent_Immune-Sig_Mod"/>
</dbReference>
<feature type="region of interest" description="Disordered" evidence="2">
    <location>
        <begin position="138"/>
        <end position="159"/>
    </location>
</feature>
<keyword evidence="5" id="KW-1185">Reference proteome</keyword>
<keyword evidence="3" id="KW-0472">Membrane</keyword>
<evidence type="ECO:0000256" key="3">
    <source>
        <dbReference type="SAM" id="Phobius"/>
    </source>
</evidence>
<feature type="region of interest" description="Disordered" evidence="2">
    <location>
        <begin position="1"/>
        <end position="56"/>
    </location>
</feature>
<feature type="compositionally biased region" description="Basic residues" evidence="2">
    <location>
        <begin position="33"/>
        <end position="44"/>
    </location>
</feature>
<feature type="transmembrane region" description="Helical" evidence="3">
    <location>
        <begin position="507"/>
        <end position="526"/>
    </location>
</feature>
<feature type="coiled-coil region" evidence="1">
    <location>
        <begin position="429"/>
        <end position="479"/>
    </location>
</feature>
<proteinExistence type="predicted"/>
<dbReference type="AlphaFoldDB" id="A0A7K9YN70"/>
<feature type="coiled-coil region" evidence="1">
    <location>
        <begin position="217"/>
        <end position="285"/>
    </location>
</feature>
<keyword evidence="1" id="KW-0175">Coiled coil</keyword>
<evidence type="ECO:0000313" key="4">
    <source>
        <dbReference type="EMBL" id="NXJ11503.1"/>
    </source>
</evidence>
<evidence type="ECO:0000313" key="5">
    <source>
        <dbReference type="Proteomes" id="UP000522663"/>
    </source>
</evidence>
<dbReference type="PANTHER" id="PTHR15715">
    <property type="entry name" value="CENTROSOMAL PROTEIN OF 170 KDA"/>
    <property type="match status" value="1"/>
</dbReference>
<keyword evidence="3" id="KW-0812">Transmembrane</keyword>
<name>A0A7K9YN70_9GALL</name>
<reference evidence="4 5" key="1">
    <citation type="submission" date="2019-09" db="EMBL/GenBank/DDBJ databases">
        <title>Bird 10,000 Genomes (B10K) Project - Family phase.</title>
        <authorList>
            <person name="Zhang G."/>
        </authorList>
    </citation>
    <scope>NUCLEOTIDE SEQUENCE [LARGE SCALE GENOMIC DNA]</scope>
    <source>
        <strain evidence="4">B10K-DU-001-53</strain>
        <tissue evidence="4">Muscle</tissue>
    </source>
</reference>
<feature type="coiled-coil region" evidence="1">
    <location>
        <begin position="314"/>
        <end position="390"/>
    </location>
</feature>
<feature type="compositionally biased region" description="Basic and acidic residues" evidence="2">
    <location>
        <begin position="1"/>
        <end position="32"/>
    </location>
</feature>
<comment type="caution">
    <text evidence="4">The sequence shown here is derived from an EMBL/GenBank/DDBJ whole genome shotgun (WGS) entry which is preliminary data.</text>
</comment>
<gene>
    <name evidence="4" type="primary">Traf3ip3</name>
    <name evidence="4" type="ORF">ODOGUJ_R07364</name>
</gene>
<feature type="non-terminal residue" evidence="4">
    <location>
        <position position="1"/>
    </location>
</feature>
<keyword evidence="3" id="KW-1133">Transmembrane helix</keyword>
<dbReference type="OrthoDB" id="8886722at2759"/>
<sequence length="528" mass="60748">MISPPERTRPRRAGESYEEKCERRQEMHEALRHRGHAHSARRPGRAQEQQQSPRQREFLRRRNLGSTAGEHSAPTLLQVMLHPHHVRLQPSAPCFTDRDTSHFSLQRPWSHPVCPSMLPPLRLSSPLGILAEAIPGSHISTNSRGTQTPASTRVKDSGQQTDCGNTVFSKEIVQLSGYLKEALHRELLLKQKMVILQELLATLLHASEKSWQGQLNEDKLKCKLRALENQLQACTQSYSKECVKKILIEMEDQKQTYEQKAKEALQKMLEDKLQAEQQLQNSQRCLAVTKEDLALWKEHYTMLKSEWAQMAKAHNELKSNVHALQSQLQHMAAQNEELCQALDLLQHEHTELQQHADTLQKDNQLQAKLIHNIEGKLQKEQNQKLILEATISHFHNLMQNQTNEQKTQEAMAQRKDQVFTTQTPPLTPAKEMQNALSEHSKEKAEENLRDEMQKRTSQLTAKEKECQELRAELDALSEEYRCCLSCLRQCRQELNQSQMVKRQRGNWLPLLLAVIAMAVAAVLANFRL</sequence>
<evidence type="ECO:0000256" key="2">
    <source>
        <dbReference type="SAM" id="MobiDB-lite"/>
    </source>
</evidence>
<dbReference type="Proteomes" id="UP000522663">
    <property type="component" value="Unassembled WGS sequence"/>
</dbReference>
<protein>
    <submittedName>
        <fullName evidence="4">T3JAM protein</fullName>
    </submittedName>
</protein>
<accession>A0A7K9YN70</accession>